<comment type="similarity">
    <text evidence="3 9">Belongs to the PP2C family.</text>
</comment>
<dbReference type="FunFam" id="3.60.40.10:FF:000016">
    <property type="entry name" value="Protein phosphatase 2C"/>
    <property type="match status" value="1"/>
</dbReference>
<dbReference type="SMART" id="SM00332">
    <property type="entry name" value="PP2Cc"/>
    <property type="match status" value="1"/>
</dbReference>
<feature type="region of interest" description="Disordered" evidence="10">
    <location>
        <begin position="307"/>
        <end position="374"/>
    </location>
</feature>
<dbReference type="InterPro" id="IPR015655">
    <property type="entry name" value="PP2C"/>
</dbReference>
<reference evidence="13" key="1">
    <citation type="submission" date="2022-11" db="UniProtKB">
        <authorList>
            <consortium name="WormBaseParasite"/>
        </authorList>
    </citation>
    <scope>IDENTIFICATION</scope>
</reference>
<organism evidence="12 13">
    <name type="scientific">Acrobeloides nanus</name>
    <dbReference type="NCBI Taxonomy" id="290746"/>
    <lineage>
        <taxon>Eukaryota</taxon>
        <taxon>Metazoa</taxon>
        <taxon>Ecdysozoa</taxon>
        <taxon>Nematoda</taxon>
        <taxon>Chromadorea</taxon>
        <taxon>Rhabditida</taxon>
        <taxon>Tylenchina</taxon>
        <taxon>Cephalobomorpha</taxon>
        <taxon>Cephaloboidea</taxon>
        <taxon>Cephalobidae</taxon>
        <taxon>Acrobeloides</taxon>
    </lineage>
</organism>
<keyword evidence="8" id="KW-0464">Manganese</keyword>
<dbReference type="WBParaSite" id="ACRNAN_scaffold2031.g9837.t1">
    <property type="protein sequence ID" value="ACRNAN_scaffold2031.g9837.t1"/>
    <property type="gene ID" value="ACRNAN_scaffold2031.g9837"/>
</dbReference>
<evidence type="ECO:0000256" key="2">
    <source>
        <dbReference type="ARBA" id="ARBA00001946"/>
    </source>
</evidence>
<evidence type="ECO:0000256" key="6">
    <source>
        <dbReference type="ARBA" id="ARBA00022801"/>
    </source>
</evidence>
<dbReference type="SUPFAM" id="SSF81606">
    <property type="entry name" value="PP2C-like"/>
    <property type="match status" value="1"/>
</dbReference>
<dbReference type="InterPro" id="IPR001932">
    <property type="entry name" value="PPM-type_phosphatase-like_dom"/>
</dbReference>
<accession>A0A914D702</accession>
<dbReference type="GO" id="GO:0004722">
    <property type="term" value="F:protein serine/threonine phosphatase activity"/>
    <property type="evidence" value="ECO:0007669"/>
    <property type="project" value="UniProtKB-EC"/>
</dbReference>
<evidence type="ECO:0000313" key="13">
    <source>
        <dbReference type="WBParaSite" id="ACRNAN_scaffold2031.g9837.t1"/>
    </source>
</evidence>
<sequence length="374" mass="41243">MGQTLGEPITTKETASCANSYYKVGSSAMQGWRVNMEDAHTHLLALPDDAKAAFFAVYDGHGFSGSRVSQYAGLHLHKRIVNNSFYAEGKIREALEKGFLDLDEQMLADGDTKEDMSGTTAIVVLIKDDIVYCSNVGDSRAIASIVGKEHPLSYDHKPGNDDEAKRIVEAGGWVEFNRVNGNLALSRALGDFAFKRNENKSAKEQIVTAFPDVTTCDVNKDLEFIVLACDGIWDVMSNQEVIDFCRTRLVNGMEPEKVCEELLDRCLAPDCELSGLGCDNMTVILVCMLQNDSPDEYLQRLARPAPVEVQENNSEQVELKTDTATATPETPELFSTPSQSPTIAHEISDDEKPPSEFKVLVDDSKSKKEESKDE</sequence>
<name>A0A914D702_9BILA</name>
<comment type="cofactor">
    <cofactor evidence="1">
        <name>Mn(2+)</name>
        <dbReference type="ChEBI" id="CHEBI:29035"/>
    </cofactor>
</comment>
<keyword evidence="12" id="KW-1185">Reference proteome</keyword>
<evidence type="ECO:0000256" key="4">
    <source>
        <dbReference type="ARBA" id="ARBA00013081"/>
    </source>
</evidence>
<evidence type="ECO:0000256" key="9">
    <source>
        <dbReference type="RuleBase" id="RU003465"/>
    </source>
</evidence>
<feature type="compositionally biased region" description="Polar residues" evidence="10">
    <location>
        <begin position="333"/>
        <end position="342"/>
    </location>
</feature>
<dbReference type="PROSITE" id="PS51746">
    <property type="entry name" value="PPM_2"/>
    <property type="match status" value="1"/>
</dbReference>
<dbReference type="AlphaFoldDB" id="A0A914D702"/>
<evidence type="ECO:0000256" key="1">
    <source>
        <dbReference type="ARBA" id="ARBA00001936"/>
    </source>
</evidence>
<evidence type="ECO:0000256" key="10">
    <source>
        <dbReference type="SAM" id="MobiDB-lite"/>
    </source>
</evidence>
<evidence type="ECO:0000259" key="11">
    <source>
        <dbReference type="PROSITE" id="PS51746"/>
    </source>
</evidence>
<feature type="domain" description="PPM-type phosphatase" evidence="11">
    <location>
        <begin position="23"/>
        <end position="288"/>
    </location>
</feature>
<feature type="compositionally biased region" description="Basic and acidic residues" evidence="10">
    <location>
        <begin position="346"/>
        <end position="374"/>
    </location>
</feature>
<dbReference type="GO" id="GO:0046872">
    <property type="term" value="F:metal ion binding"/>
    <property type="evidence" value="ECO:0007669"/>
    <property type="project" value="UniProtKB-KW"/>
</dbReference>
<dbReference type="EC" id="3.1.3.16" evidence="4"/>
<proteinExistence type="inferred from homology"/>
<feature type="compositionally biased region" description="Low complexity" evidence="10">
    <location>
        <begin position="323"/>
        <end position="332"/>
    </location>
</feature>
<dbReference type="Pfam" id="PF00481">
    <property type="entry name" value="PP2C"/>
    <property type="match status" value="1"/>
</dbReference>
<dbReference type="InterPro" id="IPR036457">
    <property type="entry name" value="PPM-type-like_dom_sf"/>
</dbReference>
<keyword evidence="6 9" id="KW-0378">Hydrolase</keyword>
<keyword evidence="7 9" id="KW-0904">Protein phosphatase</keyword>
<evidence type="ECO:0000256" key="7">
    <source>
        <dbReference type="ARBA" id="ARBA00022912"/>
    </source>
</evidence>
<protein>
    <recommendedName>
        <fullName evidence="4">protein-serine/threonine phosphatase</fullName>
        <ecNumber evidence="4">3.1.3.16</ecNumber>
    </recommendedName>
</protein>
<dbReference type="CDD" id="cd00143">
    <property type="entry name" value="PP2Cc"/>
    <property type="match status" value="1"/>
</dbReference>
<evidence type="ECO:0000256" key="8">
    <source>
        <dbReference type="ARBA" id="ARBA00023211"/>
    </source>
</evidence>
<dbReference type="Gene3D" id="3.60.40.10">
    <property type="entry name" value="PPM-type phosphatase domain"/>
    <property type="match status" value="1"/>
</dbReference>
<comment type="cofactor">
    <cofactor evidence="2">
        <name>Mg(2+)</name>
        <dbReference type="ChEBI" id="CHEBI:18420"/>
    </cofactor>
</comment>
<dbReference type="Proteomes" id="UP000887540">
    <property type="component" value="Unplaced"/>
</dbReference>
<dbReference type="InterPro" id="IPR000222">
    <property type="entry name" value="PP2C_BS"/>
</dbReference>
<dbReference type="PANTHER" id="PTHR13832:SF565">
    <property type="entry name" value="AT28366P-RELATED"/>
    <property type="match status" value="1"/>
</dbReference>
<dbReference type="PANTHER" id="PTHR13832">
    <property type="entry name" value="PROTEIN PHOSPHATASE 2C"/>
    <property type="match status" value="1"/>
</dbReference>
<keyword evidence="5" id="KW-0479">Metal-binding</keyword>
<evidence type="ECO:0000313" key="12">
    <source>
        <dbReference type="Proteomes" id="UP000887540"/>
    </source>
</evidence>
<dbReference type="PROSITE" id="PS01032">
    <property type="entry name" value="PPM_1"/>
    <property type="match status" value="1"/>
</dbReference>
<evidence type="ECO:0000256" key="3">
    <source>
        <dbReference type="ARBA" id="ARBA00006702"/>
    </source>
</evidence>
<evidence type="ECO:0000256" key="5">
    <source>
        <dbReference type="ARBA" id="ARBA00022723"/>
    </source>
</evidence>
<feature type="compositionally biased region" description="Low complexity" evidence="10">
    <location>
        <begin position="307"/>
        <end position="316"/>
    </location>
</feature>